<accession>A0ABD5RNU8</accession>
<dbReference type="InterPro" id="IPR013561">
    <property type="entry name" value="FilR1_middle_dom"/>
</dbReference>
<evidence type="ECO:0000259" key="1">
    <source>
        <dbReference type="Pfam" id="PF08350"/>
    </source>
</evidence>
<dbReference type="Pfam" id="PF25213">
    <property type="entry name" value="HVO_A0261_N"/>
    <property type="match status" value="1"/>
</dbReference>
<dbReference type="AlphaFoldDB" id="A0ABD5RNU8"/>
<name>A0ABD5RNU8_9EURY</name>
<dbReference type="Gene3D" id="1.10.10.10">
    <property type="entry name" value="Winged helix-like DNA-binding domain superfamily/Winged helix DNA-binding domain"/>
    <property type="match status" value="1"/>
</dbReference>
<dbReference type="CDD" id="cd00090">
    <property type="entry name" value="HTH_ARSR"/>
    <property type="match status" value="1"/>
</dbReference>
<dbReference type="Proteomes" id="UP001596099">
    <property type="component" value="Unassembled WGS sequence"/>
</dbReference>
<dbReference type="InterPro" id="IPR036388">
    <property type="entry name" value="WH-like_DNA-bd_sf"/>
</dbReference>
<dbReference type="EMBL" id="JBHSQH010000001">
    <property type="protein sequence ID" value="MFC5972186.1"/>
    <property type="molecule type" value="Genomic_DNA"/>
</dbReference>
<dbReference type="SUPFAM" id="SSF46785">
    <property type="entry name" value="Winged helix' DNA-binding domain"/>
    <property type="match status" value="1"/>
</dbReference>
<dbReference type="Pfam" id="PF08350">
    <property type="entry name" value="FilR1_middle"/>
    <property type="match status" value="1"/>
</dbReference>
<sequence length="265" mass="28837">MSDDASDDAPADAPDIDGLAVEAVTRPDLLDALREGAMTTGDLERMLDCSRSTVHRAVSLLRESGAAVQTDDGYALTGVGRSVAAETRRYRDRLGTAARLGPFLNALPVDAPEPPLDAFADATVTEPDGRRLHPSLSRLRDLVADSDRVRLLSSVISPVYVDLLHEAVLDGARVQAVFDPAVVEIIFEEYAGDVRDAADTGTFEVRIGDDCPFELFVFEQRVALAVHDEAGHLRAFVESSDDDAYAWCERLFDRYHDAADYATVI</sequence>
<feature type="domain" description="HVO-A0261-like N-terminal" evidence="2">
    <location>
        <begin position="21"/>
        <end position="99"/>
    </location>
</feature>
<dbReference type="InterPro" id="IPR057527">
    <property type="entry name" value="HVO_A0261-like_N"/>
</dbReference>
<reference evidence="3 4" key="1">
    <citation type="journal article" date="2019" name="Int. J. Syst. Evol. Microbiol.">
        <title>The Global Catalogue of Microorganisms (GCM) 10K type strain sequencing project: providing services to taxonomists for standard genome sequencing and annotation.</title>
        <authorList>
            <consortium name="The Broad Institute Genomics Platform"/>
            <consortium name="The Broad Institute Genome Sequencing Center for Infectious Disease"/>
            <person name="Wu L."/>
            <person name="Ma J."/>
        </authorList>
    </citation>
    <scope>NUCLEOTIDE SEQUENCE [LARGE SCALE GENOMIC DNA]</scope>
    <source>
        <strain evidence="3 4">CGMCC 1.12543</strain>
    </source>
</reference>
<gene>
    <name evidence="3" type="ORF">ACFPYI_12670</name>
</gene>
<evidence type="ECO:0000313" key="4">
    <source>
        <dbReference type="Proteomes" id="UP001596099"/>
    </source>
</evidence>
<evidence type="ECO:0000313" key="3">
    <source>
        <dbReference type="EMBL" id="MFC5972186.1"/>
    </source>
</evidence>
<protein>
    <submittedName>
        <fullName evidence="3">Helix-turn-helix transcriptional regulator</fullName>
    </submittedName>
</protein>
<comment type="caution">
    <text evidence="3">The sequence shown here is derived from an EMBL/GenBank/DDBJ whole genome shotgun (WGS) entry which is preliminary data.</text>
</comment>
<keyword evidence="4" id="KW-1185">Reference proteome</keyword>
<dbReference type="InterPro" id="IPR011991">
    <property type="entry name" value="ArsR-like_HTH"/>
</dbReference>
<proteinExistence type="predicted"/>
<evidence type="ECO:0000259" key="2">
    <source>
        <dbReference type="Pfam" id="PF25213"/>
    </source>
</evidence>
<feature type="domain" description="Methanogenesis regulatory protein FilR1 middle" evidence="1">
    <location>
        <begin position="135"/>
        <end position="257"/>
    </location>
</feature>
<dbReference type="InterPro" id="IPR036390">
    <property type="entry name" value="WH_DNA-bd_sf"/>
</dbReference>
<organism evidence="3 4">
    <name type="scientific">Halomarina salina</name>
    <dbReference type="NCBI Taxonomy" id="1872699"/>
    <lineage>
        <taxon>Archaea</taxon>
        <taxon>Methanobacteriati</taxon>
        <taxon>Methanobacteriota</taxon>
        <taxon>Stenosarchaea group</taxon>
        <taxon>Halobacteria</taxon>
        <taxon>Halobacteriales</taxon>
        <taxon>Natronomonadaceae</taxon>
        <taxon>Halomarina</taxon>
    </lineage>
</organism>
<dbReference type="RefSeq" id="WP_247415274.1">
    <property type="nucleotide sequence ID" value="NZ_JALLGW010000001.1"/>
</dbReference>